<dbReference type="PANTHER" id="PTHR36855">
    <property type="entry name" value="CHROMOSOME 10, WHOLE GENOME SHOTGUN SEQUENCE"/>
    <property type="match status" value="1"/>
</dbReference>
<organism evidence="4 5">
    <name type="scientific">Pseudozyma flocculosa</name>
    <dbReference type="NCBI Taxonomy" id="84751"/>
    <lineage>
        <taxon>Eukaryota</taxon>
        <taxon>Fungi</taxon>
        <taxon>Dikarya</taxon>
        <taxon>Basidiomycota</taxon>
        <taxon>Ustilaginomycotina</taxon>
        <taxon>Ustilaginomycetes</taxon>
        <taxon>Ustilaginales</taxon>
        <taxon>Ustilaginaceae</taxon>
        <taxon>Pseudozyma</taxon>
    </lineage>
</organism>
<dbReference type="Pfam" id="PF25871">
    <property type="entry name" value="HTH_76"/>
    <property type="match status" value="1"/>
</dbReference>
<feature type="region of interest" description="Disordered" evidence="1">
    <location>
        <begin position="1"/>
        <end position="24"/>
    </location>
</feature>
<feature type="region of interest" description="Disordered" evidence="1">
    <location>
        <begin position="159"/>
        <end position="205"/>
    </location>
</feature>
<feature type="compositionally biased region" description="Low complexity" evidence="1">
    <location>
        <begin position="108"/>
        <end position="128"/>
    </location>
</feature>
<dbReference type="InterPro" id="IPR040554">
    <property type="entry name" value="KPWE_PEX14_dom"/>
</dbReference>
<feature type="domain" description="PEX14-like helix-turn-helix" evidence="3">
    <location>
        <begin position="29"/>
        <end position="98"/>
    </location>
</feature>
<dbReference type="Proteomes" id="UP000323386">
    <property type="component" value="Unassembled WGS sequence"/>
</dbReference>
<protein>
    <submittedName>
        <fullName evidence="4">Uncharacterized protein</fullName>
    </submittedName>
</protein>
<name>A0A5C3EW13_9BASI</name>
<dbReference type="PANTHER" id="PTHR36855:SF1">
    <property type="entry name" value="PEROXISOME MEMBRANE ANCHOR PROTEIN PEX14P N-TERMINAL DOMAIN-CONTAINING PROTEIN"/>
    <property type="match status" value="1"/>
</dbReference>
<dbReference type="OrthoDB" id="9936937at2759"/>
<reference evidence="4 5" key="1">
    <citation type="submission" date="2018-03" db="EMBL/GenBank/DDBJ databases">
        <authorList>
            <person name="Guldener U."/>
        </authorList>
    </citation>
    <scope>NUCLEOTIDE SEQUENCE [LARGE SCALE GENOMIC DNA]</scope>
    <source>
        <strain evidence="4 5">DAOM196992</strain>
    </source>
</reference>
<gene>
    <name evidence="4" type="ORF">PSFLO_01416</name>
</gene>
<proteinExistence type="predicted"/>
<feature type="region of interest" description="Disordered" evidence="1">
    <location>
        <begin position="98"/>
        <end position="136"/>
    </location>
</feature>
<sequence length="205" mass="21814">MDSQSTANTDAAQQYIDSQTGPTVPFDRDAVYTQLDAFTEADPEFQSGLDAILGPLTASGATPDQLLQTKQRAKVFFFMSKTGTEIDFDDYTSWLSSRAPAPAPAPTAPSSSSNPSAATDGATAAPAAPHDKQEPYPASFDSIVELIATGQTDKIAGIRDIPLVINEEEPTKPSLSRPLKPWEKAADDQAQDPAEQTNEAAETTH</sequence>
<dbReference type="InterPro" id="IPR058841">
    <property type="entry name" value="HTH_76"/>
</dbReference>
<feature type="compositionally biased region" description="Polar residues" evidence="1">
    <location>
        <begin position="1"/>
        <end position="22"/>
    </location>
</feature>
<evidence type="ECO:0000256" key="1">
    <source>
        <dbReference type="SAM" id="MobiDB-lite"/>
    </source>
</evidence>
<accession>A0A5C3EW13</accession>
<dbReference type="Pfam" id="PF17733">
    <property type="entry name" value="KPWE_dom"/>
    <property type="match status" value="1"/>
</dbReference>
<dbReference type="AlphaFoldDB" id="A0A5C3EW13"/>
<evidence type="ECO:0000259" key="2">
    <source>
        <dbReference type="Pfam" id="PF17733"/>
    </source>
</evidence>
<dbReference type="EMBL" id="OOIP01000003">
    <property type="protein sequence ID" value="SPO35945.1"/>
    <property type="molecule type" value="Genomic_DNA"/>
</dbReference>
<evidence type="ECO:0000313" key="4">
    <source>
        <dbReference type="EMBL" id="SPO35945.1"/>
    </source>
</evidence>
<keyword evidence="5" id="KW-1185">Reference proteome</keyword>
<feature type="domain" description="Peroxisomal membrane protein PEX14-like KPWE" evidence="2">
    <location>
        <begin position="135"/>
        <end position="184"/>
    </location>
</feature>
<evidence type="ECO:0000259" key="3">
    <source>
        <dbReference type="Pfam" id="PF25871"/>
    </source>
</evidence>
<evidence type="ECO:0000313" key="5">
    <source>
        <dbReference type="Proteomes" id="UP000323386"/>
    </source>
</evidence>